<organism evidence="1 2">
    <name type="scientific">Trifolium subterraneum</name>
    <name type="common">Subterranean clover</name>
    <dbReference type="NCBI Taxonomy" id="3900"/>
    <lineage>
        <taxon>Eukaryota</taxon>
        <taxon>Viridiplantae</taxon>
        <taxon>Streptophyta</taxon>
        <taxon>Embryophyta</taxon>
        <taxon>Tracheophyta</taxon>
        <taxon>Spermatophyta</taxon>
        <taxon>Magnoliopsida</taxon>
        <taxon>eudicotyledons</taxon>
        <taxon>Gunneridae</taxon>
        <taxon>Pentapetalae</taxon>
        <taxon>rosids</taxon>
        <taxon>fabids</taxon>
        <taxon>Fabales</taxon>
        <taxon>Fabaceae</taxon>
        <taxon>Papilionoideae</taxon>
        <taxon>50 kb inversion clade</taxon>
        <taxon>NPAAA clade</taxon>
        <taxon>Hologalegina</taxon>
        <taxon>IRL clade</taxon>
        <taxon>Trifolieae</taxon>
        <taxon>Trifolium</taxon>
    </lineage>
</organism>
<gene>
    <name evidence="1" type="ORF">TSUD_321420</name>
</gene>
<keyword evidence="2" id="KW-1185">Reference proteome</keyword>
<sequence length="66" mass="7452">MSDLFGSGKGRCAVEFVCIVGSGKDSKPLHRLLSPSLCSQNRWEWMCQGREEEDENGYKNFQAEIP</sequence>
<evidence type="ECO:0000313" key="2">
    <source>
        <dbReference type="Proteomes" id="UP000242715"/>
    </source>
</evidence>
<dbReference type="EMBL" id="DF973743">
    <property type="protein sequence ID" value="GAU39071.1"/>
    <property type="molecule type" value="Genomic_DNA"/>
</dbReference>
<dbReference type="Proteomes" id="UP000242715">
    <property type="component" value="Unassembled WGS sequence"/>
</dbReference>
<protein>
    <submittedName>
        <fullName evidence="1">Uncharacterized protein</fullName>
    </submittedName>
</protein>
<reference evidence="2" key="1">
    <citation type="journal article" date="2017" name="Front. Plant Sci.">
        <title>Climate Clever Clovers: New Paradigm to Reduce the Environmental Footprint of Ruminants by Breeding Low Methanogenic Forages Utilizing Haplotype Variation.</title>
        <authorList>
            <person name="Kaur P."/>
            <person name="Appels R."/>
            <person name="Bayer P.E."/>
            <person name="Keeble-Gagnere G."/>
            <person name="Wang J."/>
            <person name="Hirakawa H."/>
            <person name="Shirasawa K."/>
            <person name="Vercoe P."/>
            <person name="Stefanova K."/>
            <person name="Durmic Z."/>
            <person name="Nichols P."/>
            <person name="Revell C."/>
            <person name="Isobe S.N."/>
            <person name="Edwards D."/>
            <person name="Erskine W."/>
        </authorList>
    </citation>
    <scope>NUCLEOTIDE SEQUENCE [LARGE SCALE GENOMIC DNA]</scope>
    <source>
        <strain evidence="2">cv. Daliak</strain>
    </source>
</reference>
<dbReference type="AlphaFoldDB" id="A0A2Z6N5Q1"/>
<name>A0A2Z6N5Q1_TRISU</name>
<accession>A0A2Z6N5Q1</accession>
<proteinExistence type="predicted"/>
<evidence type="ECO:0000313" key="1">
    <source>
        <dbReference type="EMBL" id="GAU39071.1"/>
    </source>
</evidence>